<keyword evidence="9" id="KW-1185">Reference proteome</keyword>
<feature type="modified residue" description="4-aspartylphosphate" evidence="4">
    <location>
        <position position="611"/>
    </location>
</feature>
<dbReference type="InterPro" id="IPR011006">
    <property type="entry name" value="CheY-like_superfamily"/>
</dbReference>
<dbReference type="PROSITE" id="PS50112">
    <property type="entry name" value="PAS"/>
    <property type="match status" value="1"/>
</dbReference>
<dbReference type="PANTHER" id="PTHR43065:SF42">
    <property type="entry name" value="TWO-COMPONENT SENSOR PPRA"/>
    <property type="match status" value="1"/>
</dbReference>
<feature type="domain" description="PAS" evidence="7">
    <location>
        <begin position="202"/>
        <end position="253"/>
    </location>
</feature>
<dbReference type="InterPro" id="IPR003594">
    <property type="entry name" value="HATPase_dom"/>
</dbReference>
<dbReference type="CDD" id="cd00130">
    <property type="entry name" value="PAS"/>
    <property type="match status" value="1"/>
</dbReference>
<evidence type="ECO:0000313" key="9">
    <source>
        <dbReference type="Proteomes" id="UP001595892"/>
    </source>
</evidence>
<dbReference type="PANTHER" id="PTHR43065">
    <property type="entry name" value="SENSOR HISTIDINE KINASE"/>
    <property type="match status" value="1"/>
</dbReference>
<dbReference type="Gene3D" id="3.30.450.20">
    <property type="entry name" value="PAS domain"/>
    <property type="match status" value="2"/>
</dbReference>
<dbReference type="InterPro" id="IPR036097">
    <property type="entry name" value="HisK_dim/P_sf"/>
</dbReference>
<dbReference type="InterPro" id="IPR035965">
    <property type="entry name" value="PAS-like_dom_sf"/>
</dbReference>
<reference evidence="9" key="1">
    <citation type="journal article" date="2019" name="Int. J. Syst. Evol. Microbiol.">
        <title>The Global Catalogue of Microorganisms (GCM) 10K type strain sequencing project: providing services to taxonomists for standard genome sequencing and annotation.</title>
        <authorList>
            <consortium name="The Broad Institute Genomics Platform"/>
            <consortium name="The Broad Institute Genome Sequencing Center for Infectious Disease"/>
            <person name="Wu L."/>
            <person name="Ma J."/>
        </authorList>
    </citation>
    <scope>NUCLEOTIDE SEQUENCE [LARGE SCALE GENOMIC DNA]</scope>
    <source>
        <strain evidence="9">CGMCC 1.13574</strain>
    </source>
</reference>
<dbReference type="InterPro" id="IPR013656">
    <property type="entry name" value="PAS_4"/>
</dbReference>
<feature type="domain" description="Histidine kinase" evidence="5">
    <location>
        <begin position="315"/>
        <end position="540"/>
    </location>
</feature>
<evidence type="ECO:0000256" key="2">
    <source>
        <dbReference type="ARBA" id="ARBA00012438"/>
    </source>
</evidence>
<evidence type="ECO:0000256" key="3">
    <source>
        <dbReference type="ARBA" id="ARBA00022553"/>
    </source>
</evidence>
<dbReference type="InterPro" id="IPR036890">
    <property type="entry name" value="HATPase_C_sf"/>
</dbReference>
<keyword evidence="3 4" id="KW-0597">Phosphoprotein</keyword>
<dbReference type="PROSITE" id="PS50110">
    <property type="entry name" value="RESPONSE_REGULATORY"/>
    <property type="match status" value="1"/>
</dbReference>
<dbReference type="PRINTS" id="PR00344">
    <property type="entry name" value="BCTRLSENSOR"/>
</dbReference>
<dbReference type="EC" id="2.7.13.3" evidence="2"/>
<dbReference type="InterPro" id="IPR003661">
    <property type="entry name" value="HisK_dim/P_dom"/>
</dbReference>
<sequence>MSLQHSDPGPSTPGFLAGGGRAAARIQAHAWGGTPLGPLAAWPDALRNDLGLLLATPQPALLGWGDDLTVLHNEAARVLFDDWPGGALGRSLRALWAELWPATDCIDAVLAGRSCRFDALPLSRVQDGQTEESWWNVVCSPVRDAAGEVRGMLCLLADVTERILTDRALRILDAALERSVEARTLERDRVWHLSNDLMGVCDTQGRLIAVNAAWMDTLGLREEDLLGSALLDLVHPEDVETARQEMATLRHGARTLRFENRLRTAGGDYRRIAWAAVPESGRVYAVGRDVTDQRELEDELRQAQKMEAVGQLTGGIAHDFNNLLTGIGGALDLMQRRLERGQVEGIERYVGMADACAQRAASLVQRLMAFSRRQTLHLQRIDLNALVEEMSELFRRTLGEQIRLRVEAEPGLWEVETDRNQLENALLNLVINARDAMETGGVLTISTANRNTESGSLPGMGMLATGDYVELVVADTGVGMTPEVAERAFDPFFTTKPMGQGTGLGLSMVHGYAHQSGGGVRLDSTRGHGTTVTLLLPRAPNEAAQTAAPAAREAMRGNGETLLVVEDQAEVRSLMAEVLGELGYVVYQAEDAARAMSLLDSDRHIDLLIADVGLPGTSGRQLAELARLCRPGLPVLFLTGHADAGGAEADAAAAPDIRTMGKPFAVPALAASVRELLRIGGLRNDR</sequence>
<dbReference type="Pfam" id="PF02518">
    <property type="entry name" value="HATPase_c"/>
    <property type="match status" value="1"/>
</dbReference>
<dbReference type="Gene3D" id="1.10.287.130">
    <property type="match status" value="1"/>
</dbReference>
<dbReference type="Pfam" id="PF00072">
    <property type="entry name" value="Response_reg"/>
    <property type="match status" value="1"/>
</dbReference>
<dbReference type="Pfam" id="PF08448">
    <property type="entry name" value="PAS_4"/>
    <property type="match status" value="2"/>
</dbReference>
<evidence type="ECO:0000259" key="6">
    <source>
        <dbReference type="PROSITE" id="PS50110"/>
    </source>
</evidence>
<comment type="caution">
    <text evidence="8">The sequence shown here is derived from an EMBL/GenBank/DDBJ whole genome shotgun (WGS) entry which is preliminary data.</text>
</comment>
<dbReference type="InterPro" id="IPR001789">
    <property type="entry name" value="Sig_transdc_resp-reg_receiver"/>
</dbReference>
<evidence type="ECO:0000256" key="1">
    <source>
        <dbReference type="ARBA" id="ARBA00000085"/>
    </source>
</evidence>
<dbReference type="Pfam" id="PF00512">
    <property type="entry name" value="HisKA"/>
    <property type="match status" value="1"/>
</dbReference>
<dbReference type="SUPFAM" id="SSF55874">
    <property type="entry name" value="ATPase domain of HSP90 chaperone/DNA topoisomerase II/histidine kinase"/>
    <property type="match status" value="1"/>
</dbReference>
<proteinExistence type="predicted"/>
<evidence type="ECO:0000256" key="4">
    <source>
        <dbReference type="PROSITE-ProRule" id="PRU00169"/>
    </source>
</evidence>
<dbReference type="InterPro" id="IPR004358">
    <property type="entry name" value="Sig_transdc_His_kin-like_C"/>
</dbReference>
<dbReference type="SMART" id="SM00387">
    <property type="entry name" value="HATPase_c"/>
    <property type="match status" value="1"/>
</dbReference>
<dbReference type="RefSeq" id="WP_377002981.1">
    <property type="nucleotide sequence ID" value="NZ_JBHSGG010000002.1"/>
</dbReference>
<dbReference type="Gene3D" id="3.30.565.10">
    <property type="entry name" value="Histidine kinase-like ATPase, C-terminal domain"/>
    <property type="match status" value="1"/>
</dbReference>
<dbReference type="CDD" id="cd00082">
    <property type="entry name" value="HisKA"/>
    <property type="match status" value="1"/>
</dbReference>
<comment type="catalytic activity">
    <reaction evidence="1">
        <text>ATP + protein L-histidine = ADP + protein N-phospho-L-histidine.</text>
        <dbReference type="EC" id="2.7.13.3"/>
    </reaction>
</comment>
<evidence type="ECO:0000259" key="5">
    <source>
        <dbReference type="PROSITE" id="PS50109"/>
    </source>
</evidence>
<dbReference type="SUPFAM" id="SSF52172">
    <property type="entry name" value="CheY-like"/>
    <property type="match status" value="1"/>
</dbReference>
<dbReference type="SMART" id="SM00091">
    <property type="entry name" value="PAS"/>
    <property type="match status" value="1"/>
</dbReference>
<feature type="domain" description="Response regulatory" evidence="6">
    <location>
        <begin position="561"/>
        <end position="677"/>
    </location>
</feature>
<name>A0ABV9NF52_9GAMM</name>
<dbReference type="SMART" id="SM00448">
    <property type="entry name" value="REC"/>
    <property type="match status" value="1"/>
</dbReference>
<dbReference type="InterPro" id="IPR000014">
    <property type="entry name" value="PAS"/>
</dbReference>
<evidence type="ECO:0000313" key="8">
    <source>
        <dbReference type="EMBL" id="MFC4727007.1"/>
    </source>
</evidence>
<dbReference type="Gene3D" id="3.40.50.2300">
    <property type="match status" value="1"/>
</dbReference>
<protein>
    <recommendedName>
        <fullName evidence="2">histidine kinase</fullName>
        <ecNumber evidence="2">2.7.13.3</ecNumber>
    </recommendedName>
</protein>
<dbReference type="EMBL" id="JBHSGG010000002">
    <property type="protein sequence ID" value="MFC4727007.1"/>
    <property type="molecule type" value="Genomic_DNA"/>
</dbReference>
<dbReference type="SUPFAM" id="SSF55785">
    <property type="entry name" value="PYP-like sensor domain (PAS domain)"/>
    <property type="match status" value="2"/>
</dbReference>
<dbReference type="SMART" id="SM00388">
    <property type="entry name" value="HisKA"/>
    <property type="match status" value="1"/>
</dbReference>
<dbReference type="NCBIfam" id="TIGR00229">
    <property type="entry name" value="sensory_box"/>
    <property type="match status" value="1"/>
</dbReference>
<organism evidence="8 9">
    <name type="scientific">Coralloluteibacterium thermophilum</name>
    <dbReference type="NCBI Taxonomy" id="2707049"/>
    <lineage>
        <taxon>Bacteria</taxon>
        <taxon>Pseudomonadati</taxon>
        <taxon>Pseudomonadota</taxon>
        <taxon>Gammaproteobacteria</taxon>
        <taxon>Lysobacterales</taxon>
        <taxon>Lysobacteraceae</taxon>
        <taxon>Coralloluteibacterium</taxon>
    </lineage>
</organism>
<dbReference type="SUPFAM" id="SSF47384">
    <property type="entry name" value="Homodimeric domain of signal transducing histidine kinase"/>
    <property type="match status" value="1"/>
</dbReference>
<accession>A0ABV9NF52</accession>
<dbReference type="PROSITE" id="PS50109">
    <property type="entry name" value="HIS_KIN"/>
    <property type="match status" value="1"/>
</dbReference>
<gene>
    <name evidence="8" type="ORF">ACFO3Q_02280</name>
</gene>
<dbReference type="InterPro" id="IPR005467">
    <property type="entry name" value="His_kinase_dom"/>
</dbReference>
<evidence type="ECO:0000259" key="7">
    <source>
        <dbReference type="PROSITE" id="PS50112"/>
    </source>
</evidence>
<dbReference type="Proteomes" id="UP001595892">
    <property type="component" value="Unassembled WGS sequence"/>
</dbReference>